<dbReference type="EMBL" id="LNDJ01000050">
    <property type="protein sequence ID" value="KRU23146.1"/>
    <property type="molecule type" value="Genomic_DNA"/>
</dbReference>
<protein>
    <submittedName>
        <fullName evidence="1">Uncharacterized protein</fullName>
    </submittedName>
</protein>
<reference evidence="1 2" key="1">
    <citation type="submission" date="2015-11" db="EMBL/GenBank/DDBJ databases">
        <title>Permanent draft genome of Psychrobacter piscatorii LQ58.</title>
        <authorList>
            <person name="Zhou M."/>
            <person name="Dong B."/>
            <person name="Liu Q."/>
        </authorList>
    </citation>
    <scope>NUCLEOTIDE SEQUENCE [LARGE SCALE GENOMIC DNA]</scope>
    <source>
        <strain evidence="1 2">LQ58</strain>
    </source>
</reference>
<evidence type="ECO:0000313" key="1">
    <source>
        <dbReference type="EMBL" id="KRU23146.1"/>
    </source>
</evidence>
<accession>A0A0T6DTP8</accession>
<organism evidence="1 2">
    <name type="scientific">Psychrobacter piscatorii</name>
    <dbReference type="NCBI Taxonomy" id="554343"/>
    <lineage>
        <taxon>Bacteria</taxon>
        <taxon>Pseudomonadati</taxon>
        <taxon>Pseudomonadota</taxon>
        <taxon>Gammaproteobacteria</taxon>
        <taxon>Moraxellales</taxon>
        <taxon>Moraxellaceae</taxon>
        <taxon>Psychrobacter</taxon>
    </lineage>
</organism>
<comment type="caution">
    <text evidence="1">The sequence shown here is derived from an EMBL/GenBank/DDBJ whole genome shotgun (WGS) entry which is preliminary data.</text>
</comment>
<proteinExistence type="predicted"/>
<name>A0A0T6DTP8_9GAMM</name>
<dbReference type="RefSeq" id="WP_058024062.1">
    <property type="nucleotide sequence ID" value="NZ_LNDJ01000050.1"/>
</dbReference>
<keyword evidence="2" id="KW-1185">Reference proteome</keyword>
<gene>
    <name evidence="1" type="ORF">AS194_05750</name>
</gene>
<evidence type="ECO:0000313" key="2">
    <source>
        <dbReference type="Proteomes" id="UP000051202"/>
    </source>
</evidence>
<dbReference type="Proteomes" id="UP000051202">
    <property type="component" value="Unassembled WGS sequence"/>
</dbReference>
<dbReference type="AlphaFoldDB" id="A0A0T6DTP8"/>
<sequence length="164" mass="18396">MASFSVLLVSACSPEPYPENSSLVTDKAALTRDSIAQNSENIEDSIRNSYARLASERADVCPKLIEEQGSQVIERVAEVMVNDYCDYFLYPREGQHISVATNNRQIEALLIVPALHNFANGGYKVMSYDKHVIRLSYNGATYKPQNLNYDIVMTISDNSDKEYS</sequence>